<keyword evidence="1" id="KW-0472">Membrane</keyword>
<protein>
    <submittedName>
        <fullName evidence="2">Uncharacterized protein</fullName>
    </submittedName>
</protein>
<evidence type="ECO:0000313" key="2">
    <source>
        <dbReference type="EMBL" id="MBX59268.1"/>
    </source>
</evidence>
<evidence type="ECO:0000256" key="1">
    <source>
        <dbReference type="SAM" id="Phobius"/>
    </source>
</evidence>
<keyword evidence="1" id="KW-0812">Transmembrane</keyword>
<proteinExistence type="predicted"/>
<sequence length="47" mass="5500">MLSFIMQTALYHAQFVVMHSMNFHLALIACCTMVLKLYAHHDIMLFL</sequence>
<keyword evidence="1" id="KW-1133">Transmembrane helix</keyword>
<organism evidence="2">
    <name type="scientific">Rhizophora mucronata</name>
    <name type="common">Asiatic mangrove</name>
    <dbReference type="NCBI Taxonomy" id="61149"/>
    <lineage>
        <taxon>Eukaryota</taxon>
        <taxon>Viridiplantae</taxon>
        <taxon>Streptophyta</taxon>
        <taxon>Embryophyta</taxon>
        <taxon>Tracheophyta</taxon>
        <taxon>Spermatophyta</taxon>
        <taxon>Magnoliopsida</taxon>
        <taxon>eudicotyledons</taxon>
        <taxon>Gunneridae</taxon>
        <taxon>Pentapetalae</taxon>
        <taxon>rosids</taxon>
        <taxon>fabids</taxon>
        <taxon>Malpighiales</taxon>
        <taxon>Rhizophoraceae</taxon>
        <taxon>Rhizophora</taxon>
    </lineage>
</organism>
<dbReference type="AlphaFoldDB" id="A0A2P2PWZ0"/>
<name>A0A2P2PWZ0_RHIMU</name>
<reference evidence="2" key="1">
    <citation type="submission" date="2018-02" db="EMBL/GenBank/DDBJ databases">
        <title>Rhizophora mucronata_Transcriptome.</title>
        <authorList>
            <person name="Meera S.P."/>
            <person name="Sreeshan A."/>
            <person name="Augustine A."/>
        </authorList>
    </citation>
    <scope>NUCLEOTIDE SEQUENCE</scope>
    <source>
        <tissue evidence="2">Leaf</tissue>
    </source>
</reference>
<accession>A0A2P2PWZ0</accession>
<dbReference type="EMBL" id="GGEC01078784">
    <property type="protein sequence ID" value="MBX59268.1"/>
    <property type="molecule type" value="Transcribed_RNA"/>
</dbReference>
<feature type="transmembrane region" description="Helical" evidence="1">
    <location>
        <begin position="20"/>
        <end position="39"/>
    </location>
</feature>